<feature type="transmembrane region" description="Helical" evidence="1">
    <location>
        <begin position="29"/>
        <end position="46"/>
    </location>
</feature>
<keyword evidence="3" id="KW-1185">Reference proteome</keyword>
<keyword evidence="1" id="KW-0472">Membrane</keyword>
<evidence type="ECO:0000313" key="3">
    <source>
        <dbReference type="Proteomes" id="UP000199387"/>
    </source>
</evidence>
<organism evidence="2 3">
    <name type="scientific">Melghirimyces thermohalophilus</name>
    <dbReference type="NCBI Taxonomy" id="1236220"/>
    <lineage>
        <taxon>Bacteria</taxon>
        <taxon>Bacillati</taxon>
        <taxon>Bacillota</taxon>
        <taxon>Bacilli</taxon>
        <taxon>Bacillales</taxon>
        <taxon>Thermoactinomycetaceae</taxon>
        <taxon>Melghirimyces</taxon>
    </lineage>
</organism>
<reference evidence="2 3" key="1">
    <citation type="submission" date="2016-10" db="EMBL/GenBank/DDBJ databases">
        <authorList>
            <person name="de Groot N.N."/>
        </authorList>
    </citation>
    <scope>NUCLEOTIDE SEQUENCE [LARGE SCALE GENOMIC DNA]</scope>
    <source>
        <strain evidence="2 3">DSM 45514</strain>
    </source>
</reference>
<dbReference type="EMBL" id="FMZA01000018">
    <property type="protein sequence ID" value="SDC83387.1"/>
    <property type="molecule type" value="Genomic_DNA"/>
</dbReference>
<evidence type="ECO:0000313" key="2">
    <source>
        <dbReference type="EMBL" id="SDC83387.1"/>
    </source>
</evidence>
<sequence length="68" mass="7654">MRVLGGLLLLWIPLSYFLGKNVFHSGWFTWLSGFVLALSAVIAVGFDQKTENPEQISRLMAVFYISGF</sequence>
<evidence type="ECO:0000256" key="1">
    <source>
        <dbReference type="SAM" id="Phobius"/>
    </source>
</evidence>
<dbReference type="AlphaFoldDB" id="A0A1G6PVG2"/>
<name>A0A1G6PVG2_9BACL</name>
<gene>
    <name evidence="2" type="ORF">SAMN04488112_11832</name>
</gene>
<keyword evidence="1" id="KW-0812">Transmembrane</keyword>
<accession>A0A1G6PVG2</accession>
<proteinExistence type="predicted"/>
<keyword evidence="1" id="KW-1133">Transmembrane helix</keyword>
<dbReference type="Proteomes" id="UP000199387">
    <property type="component" value="Unassembled WGS sequence"/>
</dbReference>
<protein>
    <submittedName>
        <fullName evidence="2">Uncharacterized protein</fullName>
    </submittedName>
</protein>
<dbReference type="STRING" id="1236220.SAMN04488112_11832"/>